<evidence type="ECO:0000259" key="2">
    <source>
        <dbReference type="PROSITE" id="PS50943"/>
    </source>
</evidence>
<dbReference type="PANTHER" id="PTHR46797:SF1">
    <property type="entry name" value="METHYLPHOSPHONATE SYNTHASE"/>
    <property type="match status" value="1"/>
</dbReference>
<name>A0ABW2QQH9_9BURK</name>
<organism evidence="3 4">
    <name type="scientific">Hydrogenophaga atypica</name>
    <dbReference type="NCBI Taxonomy" id="249409"/>
    <lineage>
        <taxon>Bacteria</taxon>
        <taxon>Pseudomonadati</taxon>
        <taxon>Pseudomonadota</taxon>
        <taxon>Betaproteobacteria</taxon>
        <taxon>Burkholderiales</taxon>
        <taxon>Comamonadaceae</taxon>
        <taxon>Hydrogenophaga</taxon>
    </lineage>
</organism>
<evidence type="ECO:0000313" key="4">
    <source>
        <dbReference type="Proteomes" id="UP001596501"/>
    </source>
</evidence>
<dbReference type="SUPFAM" id="SSF47413">
    <property type="entry name" value="lambda repressor-like DNA-binding domains"/>
    <property type="match status" value="1"/>
</dbReference>
<dbReference type="CDD" id="cd00093">
    <property type="entry name" value="HTH_XRE"/>
    <property type="match status" value="1"/>
</dbReference>
<feature type="domain" description="HTH cro/C1-type" evidence="2">
    <location>
        <begin position="7"/>
        <end position="61"/>
    </location>
</feature>
<dbReference type="SMART" id="SM00530">
    <property type="entry name" value="HTH_XRE"/>
    <property type="match status" value="1"/>
</dbReference>
<dbReference type="EMBL" id="JBHTCA010000020">
    <property type="protein sequence ID" value="MFC7410818.1"/>
    <property type="molecule type" value="Genomic_DNA"/>
</dbReference>
<dbReference type="InterPro" id="IPR010982">
    <property type="entry name" value="Lambda_DNA-bd_dom_sf"/>
</dbReference>
<dbReference type="Proteomes" id="UP001596501">
    <property type="component" value="Unassembled WGS sequence"/>
</dbReference>
<dbReference type="InterPro" id="IPR001387">
    <property type="entry name" value="Cro/C1-type_HTH"/>
</dbReference>
<evidence type="ECO:0000256" key="1">
    <source>
        <dbReference type="ARBA" id="ARBA00023125"/>
    </source>
</evidence>
<dbReference type="RefSeq" id="WP_329693309.1">
    <property type="nucleotide sequence ID" value="NZ_JBHTCA010000020.1"/>
</dbReference>
<sequence length="121" mass="13448">MQIGKVIRVLRKERDLSLESLAFDAATDASNLSRIERGIQQPTEEGLQSIAKALGTSVAAMYALAEGKRLAGDDDHSLVRPEDMAREAMQMRKYFRSLNPEYQRLALELVKTLVKAQGKAT</sequence>
<protein>
    <submittedName>
        <fullName evidence="3">Helix-turn-helix transcriptional regulator</fullName>
    </submittedName>
</protein>
<dbReference type="InterPro" id="IPR050807">
    <property type="entry name" value="TransReg_Diox_bact_type"/>
</dbReference>
<evidence type="ECO:0000313" key="3">
    <source>
        <dbReference type="EMBL" id="MFC7410818.1"/>
    </source>
</evidence>
<dbReference type="Gene3D" id="1.10.260.40">
    <property type="entry name" value="lambda repressor-like DNA-binding domains"/>
    <property type="match status" value="1"/>
</dbReference>
<reference evidence="4" key="1">
    <citation type="journal article" date="2019" name="Int. J. Syst. Evol. Microbiol.">
        <title>The Global Catalogue of Microorganisms (GCM) 10K type strain sequencing project: providing services to taxonomists for standard genome sequencing and annotation.</title>
        <authorList>
            <consortium name="The Broad Institute Genomics Platform"/>
            <consortium name="The Broad Institute Genome Sequencing Center for Infectious Disease"/>
            <person name="Wu L."/>
            <person name="Ma J."/>
        </authorList>
    </citation>
    <scope>NUCLEOTIDE SEQUENCE [LARGE SCALE GENOMIC DNA]</scope>
    <source>
        <strain evidence="4">CGMCC 1.12371</strain>
    </source>
</reference>
<proteinExistence type="predicted"/>
<accession>A0ABW2QQH9</accession>
<keyword evidence="1" id="KW-0238">DNA-binding</keyword>
<dbReference type="Pfam" id="PF13560">
    <property type="entry name" value="HTH_31"/>
    <property type="match status" value="1"/>
</dbReference>
<dbReference type="PROSITE" id="PS50943">
    <property type="entry name" value="HTH_CROC1"/>
    <property type="match status" value="1"/>
</dbReference>
<gene>
    <name evidence="3" type="ORF">ACFQPB_18325</name>
</gene>
<dbReference type="PANTHER" id="PTHR46797">
    <property type="entry name" value="HTH-TYPE TRANSCRIPTIONAL REGULATOR"/>
    <property type="match status" value="1"/>
</dbReference>
<comment type="caution">
    <text evidence="3">The sequence shown here is derived from an EMBL/GenBank/DDBJ whole genome shotgun (WGS) entry which is preliminary data.</text>
</comment>
<keyword evidence="4" id="KW-1185">Reference proteome</keyword>